<gene>
    <name evidence="1" type="ORF">DC094_04110</name>
</gene>
<evidence type="ECO:0000313" key="1">
    <source>
        <dbReference type="EMBL" id="PVZ72207.1"/>
    </source>
</evidence>
<sequence>MSYPDFFHADLRAHSNPPYAQSYPFTVAQDYLCRFYCLAWLSQEDPTNFEAFLSLLNDRDFLWKREVYAAIESIFDWEPKKLTSPSDSSKTNTSKKKSTYEELAKNIRRMPQTSTRAMEIDFDKRNNRFISFHYFGFFCTTTYAACEPQSIQFLCKDPNKKYYISLPDSNEKAHSITIYSQENTSYICDINLGLISLPTKVLDKIFFEILISYAPQRDDVLYKKAYRIYCLLKK</sequence>
<proteinExistence type="predicted"/>
<dbReference type="Gene3D" id="3.90.70.20">
    <property type="match status" value="1"/>
</dbReference>
<evidence type="ECO:0000313" key="2">
    <source>
        <dbReference type="Proteomes" id="UP000244906"/>
    </source>
</evidence>
<dbReference type="AlphaFoldDB" id="A0A2V1H4T6"/>
<name>A0A2V1H4T6_9GAMM</name>
<organism evidence="1 2">
    <name type="scientific">Pelagibaculum spongiae</name>
    <dbReference type="NCBI Taxonomy" id="2080658"/>
    <lineage>
        <taxon>Bacteria</taxon>
        <taxon>Pseudomonadati</taxon>
        <taxon>Pseudomonadota</taxon>
        <taxon>Gammaproteobacteria</taxon>
        <taxon>Oceanospirillales</taxon>
        <taxon>Pelagibaculum</taxon>
    </lineage>
</organism>
<keyword evidence="2" id="KW-1185">Reference proteome</keyword>
<dbReference type="EMBL" id="QDDL01000001">
    <property type="protein sequence ID" value="PVZ72207.1"/>
    <property type="molecule type" value="Genomic_DNA"/>
</dbReference>
<dbReference type="Proteomes" id="UP000244906">
    <property type="component" value="Unassembled WGS sequence"/>
</dbReference>
<comment type="caution">
    <text evidence="1">The sequence shown here is derived from an EMBL/GenBank/DDBJ whole genome shotgun (WGS) entry which is preliminary data.</text>
</comment>
<protein>
    <submittedName>
        <fullName evidence="1">Uncharacterized protein</fullName>
    </submittedName>
</protein>
<reference evidence="1 2" key="1">
    <citation type="submission" date="2018-04" db="EMBL/GenBank/DDBJ databases">
        <title>Thalassorhabdus spongiae gen. nov., sp. nov., isolated from a marine sponge in South-West Iceland.</title>
        <authorList>
            <person name="Knobloch S."/>
            <person name="Daussin A."/>
            <person name="Johannsson R."/>
            <person name="Marteinsson V.T."/>
        </authorList>
    </citation>
    <scope>NUCLEOTIDE SEQUENCE [LARGE SCALE GENOMIC DNA]</scope>
    <source>
        <strain evidence="1 2">Hp12</strain>
    </source>
</reference>
<accession>A0A2V1H4T6</accession>